<keyword evidence="2" id="KW-1185">Reference proteome</keyword>
<organism evidence="1 2">
    <name type="scientific">Nostoc flagelliforme FACHB-838</name>
    <dbReference type="NCBI Taxonomy" id="2692904"/>
    <lineage>
        <taxon>Bacteria</taxon>
        <taxon>Bacillati</taxon>
        <taxon>Cyanobacteriota</taxon>
        <taxon>Cyanophyceae</taxon>
        <taxon>Nostocales</taxon>
        <taxon>Nostocaceae</taxon>
        <taxon>Nostoc</taxon>
    </lineage>
</organism>
<comment type="caution">
    <text evidence="1">The sequence shown here is derived from an EMBL/GenBank/DDBJ whole genome shotgun (WGS) entry which is preliminary data.</text>
</comment>
<dbReference type="RefSeq" id="WP_190946039.1">
    <property type="nucleotide sequence ID" value="NZ_JACJSI010000244.1"/>
</dbReference>
<gene>
    <name evidence="1" type="ORF">H6G97_39560</name>
</gene>
<proteinExistence type="predicted"/>
<evidence type="ECO:0000313" key="1">
    <source>
        <dbReference type="EMBL" id="MBD2535185.1"/>
    </source>
</evidence>
<dbReference type="EMBL" id="JACJSI010000244">
    <property type="protein sequence ID" value="MBD2535185.1"/>
    <property type="molecule type" value="Genomic_DNA"/>
</dbReference>
<protein>
    <submittedName>
        <fullName evidence="1">Uncharacterized protein</fullName>
    </submittedName>
</protein>
<accession>A0ABR8E3P8</accession>
<name>A0ABR8E3P8_9NOSO</name>
<evidence type="ECO:0000313" key="2">
    <source>
        <dbReference type="Proteomes" id="UP000623440"/>
    </source>
</evidence>
<reference evidence="1 2" key="1">
    <citation type="journal article" date="2020" name="ISME J.">
        <title>Comparative genomics reveals insights into cyanobacterial evolution and habitat adaptation.</title>
        <authorList>
            <person name="Chen M.Y."/>
            <person name="Teng W.K."/>
            <person name="Zhao L."/>
            <person name="Hu C.X."/>
            <person name="Zhou Y.K."/>
            <person name="Han B.P."/>
            <person name="Song L.R."/>
            <person name="Shu W.S."/>
        </authorList>
    </citation>
    <scope>NUCLEOTIDE SEQUENCE [LARGE SCALE GENOMIC DNA]</scope>
    <source>
        <strain evidence="1 2">FACHB-838</strain>
    </source>
</reference>
<dbReference type="Proteomes" id="UP000623440">
    <property type="component" value="Unassembled WGS sequence"/>
</dbReference>
<sequence>MAFLRLIDGKSVEFEPEESISFWQFYVSSVLNLWSEKIGILTHSTPKSLVSFLERKMMI</sequence>